<dbReference type="OrthoDB" id="4161186at2759"/>
<sequence length="233" mass="25746">MKLLIVGASGMIGAEVLKHCLAHSEVSKVVAFVRRELPGEATRDQKLEVIVLDDFAAWPQHILREHADAAGMIWNMGSYNADRSADLDYPLAFVESMGRVLQSMTARPPFRYVQLSGKWARSDQGQRLWWGEDARKLKGLADAKVLEYATNQPDIWKSFVVKPGPVGGGPRLTPDVPRSWGTDMIASLLGVRIDELAAFMTFLAVDGRGEDVVAENGHIASRGRELLKQQGEH</sequence>
<dbReference type="InterPro" id="IPR001509">
    <property type="entry name" value="Epimerase_deHydtase"/>
</dbReference>
<evidence type="ECO:0000313" key="4">
    <source>
        <dbReference type="Proteomes" id="UP000319257"/>
    </source>
</evidence>
<dbReference type="InterPro" id="IPR036291">
    <property type="entry name" value="NAD(P)-bd_dom_sf"/>
</dbReference>
<comment type="caution">
    <text evidence="3">The sequence shown here is derived from an EMBL/GenBank/DDBJ whole genome shotgun (WGS) entry which is preliminary data.</text>
</comment>
<dbReference type="GO" id="GO:0016020">
    <property type="term" value="C:membrane"/>
    <property type="evidence" value="ECO:0007669"/>
    <property type="project" value="UniProtKB-SubCell"/>
</dbReference>
<feature type="domain" description="NAD-dependent epimerase/dehydratase" evidence="2">
    <location>
        <begin position="4"/>
        <end position="116"/>
    </location>
</feature>
<dbReference type="PANTHER" id="PTHR14097">
    <property type="entry name" value="OXIDOREDUCTASE HTATIP2"/>
    <property type="match status" value="1"/>
</dbReference>
<evidence type="ECO:0000259" key="2">
    <source>
        <dbReference type="Pfam" id="PF01370"/>
    </source>
</evidence>
<accession>A0A507AIQ9</accession>
<gene>
    <name evidence="3" type="ORF">E0L32_010988</name>
</gene>
<keyword evidence="4" id="KW-1185">Reference proteome</keyword>
<organism evidence="3 4">
    <name type="scientific">Thyridium curvatum</name>
    <dbReference type="NCBI Taxonomy" id="1093900"/>
    <lineage>
        <taxon>Eukaryota</taxon>
        <taxon>Fungi</taxon>
        <taxon>Dikarya</taxon>
        <taxon>Ascomycota</taxon>
        <taxon>Pezizomycotina</taxon>
        <taxon>Sordariomycetes</taxon>
        <taxon>Sordariomycetidae</taxon>
        <taxon>Thyridiales</taxon>
        <taxon>Thyridiaceae</taxon>
        <taxon>Thyridium</taxon>
    </lineage>
</organism>
<comment type="subcellular location">
    <subcellularLocation>
        <location evidence="1">Membrane</location>
    </subcellularLocation>
</comment>
<evidence type="ECO:0000256" key="1">
    <source>
        <dbReference type="ARBA" id="ARBA00004370"/>
    </source>
</evidence>
<dbReference type="PANTHER" id="PTHR14097:SF9">
    <property type="entry name" value="EPIMERASE, PUTATIVE (AFU_ORTHOLOGUE AFUA_8G07320)-RELATED"/>
    <property type="match status" value="1"/>
</dbReference>
<proteinExistence type="predicted"/>
<dbReference type="Gene3D" id="3.40.50.720">
    <property type="entry name" value="NAD(P)-binding Rossmann-like Domain"/>
    <property type="match status" value="1"/>
</dbReference>
<dbReference type="GeneID" id="41978435"/>
<protein>
    <recommendedName>
        <fullName evidence="2">NAD-dependent epimerase/dehydratase domain-containing protein</fullName>
    </recommendedName>
</protein>
<dbReference type="SUPFAM" id="SSF51735">
    <property type="entry name" value="NAD(P)-binding Rossmann-fold domains"/>
    <property type="match status" value="1"/>
</dbReference>
<dbReference type="RefSeq" id="XP_030988804.1">
    <property type="nucleotide sequence ID" value="XM_031133668.1"/>
</dbReference>
<dbReference type="Pfam" id="PF01370">
    <property type="entry name" value="Epimerase"/>
    <property type="match status" value="1"/>
</dbReference>
<dbReference type="EMBL" id="SKBQ01000095">
    <property type="protein sequence ID" value="TPX07093.1"/>
    <property type="molecule type" value="Genomic_DNA"/>
</dbReference>
<reference evidence="3 4" key="1">
    <citation type="submission" date="2019-06" db="EMBL/GenBank/DDBJ databases">
        <title>Draft genome sequence of the filamentous fungus Phialemoniopsis curvata isolated from diesel fuel.</title>
        <authorList>
            <person name="Varaljay V.A."/>
            <person name="Lyon W.J."/>
            <person name="Crouch A.L."/>
            <person name="Drake C.E."/>
            <person name="Hollomon J.M."/>
            <person name="Nadeau L.J."/>
            <person name="Nunn H.S."/>
            <person name="Stevenson B.S."/>
            <person name="Bojanowski C.L."/>
            <person name="Crookes-Goodson W.J."/>
        </authorList>
    </citation>
    <scope>NUCLEOTIDE SEQUENCE [LARGE SCALE GENOMIC DNA]</scope>
    <source>
        <strain evidence="3 4">D216</strain>
    </source>
</reference>
<evidence type="ECO:0000313" key="3">
    <source>
        <dbReference type="EMBL" id="TPX07093.1"/>
    </source>
</evidence>
<dbReference type="Proteomes" id="UP000319257">
    <property type="component" value="Unassembled WGS sequence"/>
</dbReference>
<dbReference type="AlphaFoldDB" id="A0A507AIQ9"/>
<dbReference type="InParanoid" id="A0A507AIQ9"/>
<name>A0A507AIQ9_9PEZI</name>